<reference evidence="4" key="1">
    <citation type="submission" date="2016-10" db="EMBL/GenBank/DDBJ databases">
        <authorList>
            <person name="Varghese N."/>
            <person name="Submissions S."/>
        </authorList>
    </citation>
    <scope>NUCLEOTIDE SEQUENCE [LARGE SCALE GENOMIC DNA]</scope>
    <source>
        <strain evidence="4">DSM 26542</strain>
    </source>
</reference>
<dbReference type="AlphaFoldDB" id="A0A1I3PI54"/>
<gene>
    <name evidence="3" type="ORF">SAMN04487893_104136</name>
</gene>
<evidence type="ECO:0000313" key="3">
    <source>
        <dbReference type="EMBL" id="SFJ21047.1"/>
    </source>
</evidence>
<evidence type="ECO:0000256" key="1">
    <source>
        <dbReference type="ARBA" id="ARBA00005622"/>
    </source>
</evidence>
<dbReference type="PANTHER" id="PTHR40841:SF2">
    <property type="entry name" value="SIDEROPHORE-DEGRADING ESTERASE (EUROFUNG)"/>
    <property type="match status" value="1"/>
</dbReference>
<keyword evidence="2" id="KW-0378">Hydrolase</keyword>
<dbReference type="RefSeq" id="WP_090678426.1">
    <property type="nucleotide sequence ID" value="NZ_FORU01000004.1"/>
</dbReference>
<name>A0A1I3PI54_9FLAO</name>
<dbReference type="EMBL" id="FORU01000004">
    <property type="protein sequence ID" value="SFJ21047.1"/>
    <property type="molecule type" value="Genomic_DNA"/>
</dbReference>
<evidence type="ECO:0000256" key="2">
    <source>
        <dbReference type="ARBA" id="ARBA00022801"/>
    </source>
</evidence>
<evidence type="ECO:0000313" key="4">
    <source>
        <dbReference type="Proteomes" id="UP000243887"/>
    </source>
</evidence>
<proteinExistence type="inferred from homology"/>
<dbReference type="OrthoDB" id="9784036at2"/>
<dbReference type="InterPro" id="IPR052558">
    <property type="entry name" value="Siderophore_Hydrolase_D"/>
</dbReference>
<dbReference type="SUPFAM" id="SSF53474">
    <property type="entry name" value="alpha/beta-Hydrolases"/>
    <property type="match status" value="1"/>
</dbReference>
<evidence type="ECO:0008006" key="5">
    <source>
        <dbReference type="Google" id="ProtNLM"/>
    </source>
</evidence>
<sequence length="272" mass="31582">MKSVYYILFTGIMFLTGYSNTIQPVDSIPEHETFTIQSKQVGEKRVINVWTPSNYKKSSDLLPVIYMADGGIKEDFPHIANTLDKLIKEKKIKPIILVGIENTQRRKDLTGFTDVIEDKEIAPIVGESEKFRAFIKEELFSEINKRYRTTNEKSLIGESLSGLFVMETFFLTPEMFDNYIAFDPSLWWNNQYLVKTAREHLTQLSADEKRIWFTSSNTTEISTYTKELANIFKSQNLPNLTWTYSDEPDENHATIFRATKEKAIIWTLNKTE</sequence>
<comment type="similarity">
    <text evidence="1">Belongs to the esterase D family.</text>
</comment>
<dbReference type="Gene3D" id="3.40.50.1820">
    <property type="entry name" value="alpha/beta hydrolase"/>
    <property type="match status" value="1"/>
</dbReference>
<protein>
    <recommendedName>
        <fullName evidence="5">Esterase</fullName>
    </recommendedName>
</protein>
<dbReference type="PANTHER" id="PTHR40841">
    <property type="entry name" value="SIDEROPHORE TRIACETYLFUSARININE C ESTERASE"/>
    <property type="match status" value="1"/>
</dbReference>
<dbReference type="InterPro" id="IPR029058">
    <property type="entry name" value="AB_hydrolase_fold"/>
</dbReference>
<dbReference type="Proteomes" id="UP000243887">
    <property type="component" value="Unassembled WGS sequence"/>
</dbReference>
<keyword evidence="4" id="KW-1185">Reference proteome</keyword>
<dbReference type="GO" id="GO:0016788">
    <property type="term" value="F:hydrolase activity, acting on ester bonds"/>
    <property type="evidence" value="ECO:0007669"/>
    <property type="project" value="TreeGrafter"/>
</dbReference>
<accession>A0A1I3PI54</accession>
<organism evidence="3 4">
    <name type="scientific">Myroides guanonis</name>
    <dbReference type="NCBI Taxonomy" id="1150112"/>
    <lineage>
        <taxon>Bacteria</taxon>
        <taxon>Pseudomonadati</taxon>
        <taxon>Bacteroidota</taxon>
        <taxon>Flavobacteriia</taxon>
        <taxon>Flavobacteriales</taxon>
        <taxon>Flavobacteriaceae</taxon>
        <taxon>Myroides</taxon>
    </lineage>
</organism>
<dbReference type="Pfam" id="PF00756">
    <property type="entry name" value="Esterase"/>
    <property type="match status" value="1"/>
</dbReference>
<dbReference type="STRING" id="1150112.SAMN04487893_104136"/>
<dbReference type="InterPro" id="IPR000801">
    <property type="entry name" value="Esterase-like"/>
</dbReference>